<dbReference type="RefSeq" id="WP_194215314.1">
    <property type="nucleotide sequence ID" value="NZ_CP061205.1"/>
</dbReference>
<feature type="transmembrane region" description="Helical" evidence="5">
    <location>
        <begin position="47"/>
        <end position="65"/>
    </location>
</feature>
<evidence type="ECO:0000256" key="5">
    <source>
        <dbReference type="SAM" id="Phobius"/>
    </source>
</evidence>
<organism evidence="6 7">
    <name type="scientific">Kordiimonas pumila</name>
    <dbReference type="NCBI Taxonomy" id="2161677"/>
    <lineage>
        <taxon>Bacteria</taxon>
        <taxon>Pseudomonadati</taxon>
        <taxon>Pseudomonadota</taxon>
        <taxon>Alphaproteobacteria</taxon>
        <taxon>Kordiimonadales</taxon>
        <taxon>Kordiimonadaceae</taxon>
        <taxon>Kordiimonas</taxon>
    </lineage>
</organism>
<dbReference type="Proteomes" id="UP001595444">
    <property type="component" value="Unassembled WGS sequence"/>
</dbReference>
<evidence type="ECO:0000313" key="7">
    <source>
        <dbReference type="Proteomes" id="UP001595444"/>
    </source>
</evidence>
<dbReference type="InterPro" id="IPR001046">
    <property type="entry name" value="NRAMP_fam"/>
</dbReference>
<feature type="transmembrane region" description="Helical" evidence="5">
    <location>
        <begin position="309"/>
        <end position="338"/>
    </location>
</feature>
<keyword evidence="3 5" id="KW-1133">Transmembrane helix</keyword>
<comment type="caution">
    <text evidence="6">The sequence shown here is derived from an EMBL/GenBank/DDBJ whole genome shotgun (WGS) entry which is preliminary data.</text>
</comment>
<feature type="transmembrane region" description="Helical" evidence="5">
    <location>
        <begin position="358"/>
        <end position="376"/>
    </location>
</feature>
<dbReference type="Pfam" id="PF01566">
    <property type="entry name" value="Nramp"/>
    <property type="match status" value="1"/>
</dbReference>
<keyword evidence="7" id="KW-1185">Reference proteome</keyword>
<evidence type="ECO:0000256" key="2">
    <source>
        <dbReference type="ARBA" id="ARBA00022692"/>
    </source>
</evidence>
<feature type="transmembrane region" description="Helical" evidence="5">
    <location>
        <begin position="160"/>
        <end position="183"/>
    </location>
</feature>
<feature type="transmembrane region" description="Helical" evidence="5">
    <location>
        <begin position="97"/>
        <end position="123"/>
    </location>
</feature>
<dbReference type="EMBL" id="JBHRSL010000004">
    <property type="protein sequence ID" value="MFC3051851.1"/>
    <property type="molecule type" value="Genomic_DNA"/>
</dbReference>
<feature type="transmembrane region" description="Helical" evidence="5">
    <location>
        <begin position="203"/>
        <end position="223"/>
    </location>
</feature>
<feature type="transmembrane region" description="Helical" evidence="5">
    <location>
        <begin position="417"/>
        <end position="438"/>
    </location>
</feature>
<protein>
    <submittedName>
        <fullName evidence="6">Nramp family divalent metal transporter</fullName>
    </submittedName>
</protein>
<evidence type="ECO:0000256" key="3">
    <source>
        <dbReference type="ARBA" id="ARBA00022989"/>
    </source>
</evidence>
<proteinExistence type="predicted"/>
<accession>A0ABV7D4U2</accession>
<gene>
    <name evidence="6" type="ORF">ACFOKA_08040</name>
</gene>
<feature type="transmembrane region" description="Helical" evidence="5">
    <location>
        <begin position="258"/>
        <end position="277"/>
    </location>
</feature>
<keyword evidence="2 5" id="KW-0812">Transmembrane</keyword>
<evidence type="ECO:0000256" key="1">
    <source>
        <dbReference type="ARBA" id="ARBA00004141"/>
    </source>
</evidence>
<dbReference type="NCBIfam" id="NF037982">
    <property type="entry name" value="Nramp_1"/>
    <property type="match status" value="1"/>
</dbReference>
<dbReference type="PANTHER" id="PTHR11706:SF3">
    <property type="entry name" value="METAL ION TRANSPORT PROTEIN"/>
    <property type="match status" value="1"/>
</dbReference>
<evidence type="ECO:0000256" key="4">
    <source>
        <dbReference type="ARBA" id="ARBA00023136"/>
    </source>
</evidence>
<keyword evidence="4 5" id="KW-0472">Membrane</keyword>
<feature type="transmembrane region" description="Helical" evidence="5">
    <location>
        <begin position="135"/>
        <end position="153"/>
    </location>
</feature>
<comment type="subcellular location">
    <subcellularLocation>
        <location evidence="1">Membrane</location>
        <topology evidence="1">Multi-pass membrane protein</topology>
    </subcellularLocation>
</comment>
<name>A0ABV7D4U2_9PROT</name>
<reference evidence="7" key="1">
    <citation type="journal article" date="2019" name="Int. J. Syst. Evol. Microbiol.">
        <title>The Global Catalogue of Microorganisms (GCM) 10K type strain sequencing project: providing services to taxonomists for standard genome sequencing and annotation.</title>
        <authorList>
            <consortium name="The Broad Institute Genomics Platform"/>
            <consortium name="The Broad Institute Genome Sequencing Center for Infectious Disease"/>
            <person name="Wu L."/>
            <person name="Ma J."/>
        </authorList>
    </citation>
    <scope>NUCLEOTIDE SEQUENCE [LARGE SCALE GENOMIC DNA]</scope>
    <source>
        <strain evidence="7">KCTC 62164</strain>
    </source>
</reference>
<dbReference type="PANTHER" id="PTHR11706">
    <property type="entry name" value="SOLUTE CARRIER PROTEIN FAMILY 11 MEMBER"/>
    <property type="match status" value="1"/>
</dbReference>
<sequence length="441" mass="47928">MSTVSTIRNAPSGFKHILKNIGPGIVISGSVVGSGELLVTTRMGAEVGFVFLWGVILACIVKFFIQLELGRQAIIGNSSTIDILDKVSGVRFVGISWMVWVCVIGFFAVMLSLIGILGSVSGLMATIFPFGSEKLWAVVVFLIMTALLWRGLYSDLETMVMVLVTGFSLIVIGSVFVLQWTPYAISPDDILSGLTFELPAEGAFVALALMGAVGTTATELFMYPYLIQEKGYPGFVGKPDGSAEWEERYKGWMRVVKLDALVCMAIALSITSSYYVLGASVLADNNIIPQGMRVVEQVSLIFTETIGSWAYYIFMLGGFCTLFSSLLVVAAASARIAVDFLQKAGVKPIVDAAGKTRWVRILQIFFPFVWLLFILVNPGALELVLKGANINNILLLPLSYAVLHVSMKTIGKARMSVGYEISLLVTIWAILTFTVVNLSRM</sequence>
<evidence type="ECO:0000313" key="6">
    <source>
        <dbReference type="EMBL" id="MFC3051851.1"/>
    </source>
</evidence>